<comment type="caution">
    <text evidence="2">The sequence shown here is derived from an EMBL/GenBank/DDBJ whole genome shotgun (WGS) entry which is preliminary data.</text>
</comment>
<keyword evidence="1" id="KW-0812">Transmembrane</keyword>
<reference evidence="2 3" key="1">
    <citation type="submission" date="2013-02" db="EMBL/GenBank/DDBJ databases">
        <title>Draft genome sequence of Amycolatopsis vancoresmycina strain DSM 44592T.</title>
        <authorList>
            <person name="Kumar S."/>
            <person name="Kaur N."/>
            <person name="Kaur C."/>
            <person name="Raghava G.P.S."/>
            <person name="Mayilraj S."/>
        </authorList>
    </citation>
    <scope>NUCLEOTIDE SEQUENCE [LARGE SCALE GENOMIC DNA]</scope>
    <source>
        <strain evidence="2 3">DSM 44592</strain>
    </source>
</reference>
<accession>R1HYA0</accession>
<dbReference type="OrthoDB" id="4501073at2"/>
<dbReference type="AlphaFoldDB" id="R1HYA0"/>
<keyword evidence="3" id="KW-1185">Reference proteome</keyword>
<evidence type="ECO:0000256" key="1">
    <source>
        <dbReference type="SAM" id="Phobius"/>
    </source>
</evidence>
<dbReference type="EMBL" id="AOUO01000644">
    <property type="protein sequence ID" value="EOD63254.1"/>
    <property type="molecule type" value="Genomic_DNA"/>
</dbReference>
<evidence type="ECO:0000313" key="2">
    <source>
        <dbReference type="EMBL" id="EOD63254.1"/>
    </source>
</evidence>
<keyword evidence="1" id="KW-1133">Transmembrane helix</keyword>
<organism evidence="2 3">
    <name type="scientific">Amycolatopsis vancoresmycina DSM 44592</name>
    <dbReference type="NCBI Taxonomy" id="1292037"/>
    <lineage>
        <taxon>Bacteria</taxon>
        <taxon>Bacillati</taxon>
        <taxon>Actinomycetota</taxon>
        <taxon>Actinomycetes</taxon>
        <taxon>Pseudonocardiales</taxon>
        <taxon>Pseudonocardiaceae</taxon>
        <taxon>Amycolatopsis</taxon>
    </lineage>
</organism>
<sequence>MTLSEAADDRREIVDRYFARMPSAQERARIWLYAGGGAAVIVVGVLLTVAGPWLLGIAVIALGGVGLARGLPLYEAYRDACEAALPKPRDAIIDKIRDHELAKVRRRALERLDLTAEDLELAPVDWDPLADAGLGAAPRDPLVVTGPVPTSRATLGGDGVWRFSRYAVLVLCPTDYHLALYRCVIDLRVAGLFQEETHEYHYADVVAVLTAVSDGSDLPAEDDGGLWFEKVLLHEFQLVVASGDRTRIVFGISDERHPDQQLRLPPSGIDNVVRTVRTMLRDKKAA</sequence>
<dbReference type="RefSeq" id="WP_004560557.1">
    <property type="nucleotide sequence ID" value="NZ_AOUO01000644.1"/>
</dbReference>
<feature type="transmembrane region" description="Helical" evidence="1">
    <location>
        <begin position="30"/>
        <end position="47"/>
    </location>
</feature>
<gene>
    <name evidence="2" type="ORF">H480_38035</name>
</gene>
<evidence type="ECO:0000313" key="3">
    <source>
        <dbReference type="Proteomes" id="UP000014139"/>
    </source>
</evidence>
<dbReference type="PATRIC" id="fig|1292037.4.peg.7140"/>
<dbReference type="eggNOG" id="ENOG5031SWC">
    <property type="taxonomic scope" value="Bacteria"/>
</dbReference>
<proteinExistence type="predicted"/>
<evidence type="ECO:0008006" key="4">
    <source>
        <dbReference type="Google" id="ProtNLM"/>
    </source>
</evidence>
<name>R1HYA0_9PSEU</name>
<protein>
    <recommendedName>
        <fullName evidence="4">DUF3137 domain-containing protein</fullName>
    </recommendedName>
</protein>
<dbReference type="Proteomes" id="UP000014139">
    <property type="component" value="Unassembled WGS sequence"/>
</dbReference>
<keyword evidence="1" id="KW-0472">Membrane</keyword>